<evidence type="ECO:0000259" key="2">
    <source>
        <dbReference type="SMART" id="SM00458"/>
    </source>
</evidence>
<dbReference type="CDD" id="cd00161">
    <property type="entry name" value="beta-trefoil_Ricin-like"/>
    <property type="match status" value="1"/>
</dbReference>
<gene>
    <name evidence="3" type="ORF">FHS29_001799</name>
</gene>
<evidence type="ECO:0000313" key="4">
    <source>
        <dbReference type="Proteomes" id="UP000547510"/>
    </source>
</evidence>
<feature type="chain" id="PRO_5039653707" description="Ricin B lectin domain-containing protein" evidence="1">
    <location>
        <begin position="22"/>
        <end position="173"/>
    </location>
</feature>
<dbReference type="Pfam" id="PF14200">
    <property type="entry name" value="RicinB_lectin_2"/>
    <property type="match status" value="2"/>
</dbReference>
<dbReference type="PROSITE" id="PS50231">
    <property type="entry name" value="RICIN_B_LECTIN"/>
    <property type="match status" value="1"/>
</dbReference>
<feature type="signal peptide" evidence="1">
    <location>
        <begin position="1"/>
        <end position="21"/>
    </location>
</feature>
<dbReference type="RefSeq" id="WP_184689901.1">
    <property type="nucleotide sequence ID" value="NZ_JACHJN010000002.1"/>
</dbReference>
<protein>
    <recommendedName>
        <fullName evidence="2">Ricin B lectin domain-containing protein</fullName>
    </recommendedName>
</protein>
<organism evidence="3 4">
    <name type="scientific">Saccharothrix tamanrassetensis</name>
    <dbReference type="NCBI Taxonomy" id="1051531"/>
    <lineage>
        <taxon>Bacteria</taxon>
        <taxon>Bacillati</taxon>
        <taxon>Actinomycetota</taxon>
        <taxon>Actinomycetes</taxon>
        <taxon>Pseudonocardiales</taxon>
        <taxon>Pseudonocardiaceae</taxon>
        <taxon>Saccharothrix</taxon>
    </lineage>
</organism>
<reference evidence="3 4" key="1">
    <citation type="submission" date="2020-08" db="EMBL/GenBank/DDBJ databases">
        <title>Genomic Encyclopedia of Type Strains, Phase III (KMG-III): the genomes of soil and plant-associated and newly described type strains.</title>
        <authorList>
            <person name="Whitman W."/>
        </authorList>
    </citation>
    <scope>NUCLEOTIDE SEQUENCE [LARGE SCALE GENOMIC DNA]</scope>
    <source>
        <strain evidence="3 4">CECT 8640</strain>
    </source>
</reference>
<proteinExistence type="predicted"/>
<keyword evidence="1" id="KW-0732">Signal</keyword>
<comment type="caution">
    <text evidence="3">The sequence shown here is derived from an EMBL/GenBank/DDBJ whole genome shotgun (WGS) entry which is preliminary data.</text>
</comment>
<evidence type="ECO:0000256" key="1">
    <source>
        <dbReference type="SAM" id="SignalP"/>
    </source>
</evidence>
<feature type="domain" description="Ricin B lectin" evidence="2">
    <location>
        <begin position="30"/>
        <end position="170"/>
    </location>
</feature>
<dbReference type="Proteomes" id="UP000547510">
    <property type="component" value="Unassembled WGS sequence"/>
</dbReference>
<dbReference type="InterPro" id="IPR035992">
    <property type="entry name" value="Ricin_B-like_lectins"/>
</dbReference>
<name>A0A841CCX0_9PSEU</name>
<sequence length="173" mass="19207">MRYARRLVAMVVGLFAVGVLSAVPAGAAADNLYVVVNEHSKMCMDVAYGSVANGGRIQQYYCYGGAPTKWRYVPLGNNVFHIVNENSKKCLDLPGGSPSTPRGVALQQWDCWDGPMQRWVIRQMGGDVQQIASYVNPNLCLDVKDWSTTPGATIQAWDCWNGNVQRWRHFHTA</sequence>
<evidence type="ECO:0000313" key="3">
    <source>
        <dbReference type="EMBL" id="MBB5955229.1"/>
    </source>
</evidence>
<dbReference type="InterPro" id="IPR000772">
    <property type="entry name" value="Ricin_B_lectin"/>
</dbReference>
<dbReference type="SMART" id="SM00458">
    <property type="entry name" value="RICIN"/>
    <property type="match status" value="1"/>
</dbReference>
<dbReference type="Gene3D" id="2.80.10.50">
    <property type="match status" value="3"/>
</dbReference>
<dbReference type="AlphaFoldDB" id="A0A841CCX0"/>
<dbReference type="SUPFAM" id="SSF50370">
    <property type="entry name" value="Ricin B-like lectins"/>
    <property type="match status" value="1"/>
</dbReference>
<accession>A0A841CCX0</accession>
<dbReference type="EMBL" id="JACHJN010000002">
    <property type="protein sequence ID" value="MBB5955229.1"/>
    <property type="molecule type" value="Genomic_DNA"/>
</dbReference>
<keyword evidence="4" id="KW-1185">Reference proteome</keyword>